<keyword evidence="2" id="KW-0489">Methyltransferase</keyword>
<accession>A0A6S6U4M5</accession>
<dbReference type="PANTHER" id="PTHR43667:SF2">
    <property type="entry name" value="FATTY ACID C-METHYL TRANSFERASE"/>
    <property type="match status" value="1"/>
</dbReference>
<dbReference type="InterPro" id="IPR050723">
    <property type="entry name" value="CFA/CMAS"/>
</dbReference>
<dbReference type="Gene3D" id="3.40.50.150">
    <property type="entry name" value="Vaccinia Virus protein VP39"/>
    <property type="match status" value="1"/>
</dbReference>
<protein>
    <submittedName>
        <fullName evidence="7">Cyclopropane-fatty-acyl-phospholipid synthase</fullName>
    </submittedName>
</protein>
<dbReference type="SUPFAM" id="SSF53335">
    <property type="entry name" value="S-adenosyl-L-methionine-dependent methyltransferases"/>
    <property type="match status" value="1"/>
</dbReference>
<comment type="similarity">
    <text evidence="1">Belongs to the CFA/CMAS family.</text>
</comment>
<evidence type="ECO:0000256" key="1">
    <source>
        <dbReference type="ARBA" id="ARBA00010815"/>
    </source>
</evidence>
<evidence type="ECO:0000256" key="3">
    <source>
        <dbReference type="ARBA" id="ARBA00022679"/>
    </source>
</evidence>
<dbReference type="AlphaFoldDB" id="A0A6S6U4M5"/>
<evidence type="ECO:0000256" key="4">
    <source>
        <dbReference type="ARBA" id="ARBA00022691"/>
    </source>
</evidence>
<reference evidence="7" key="1">
    <citation type="submission" date="2020-01" db="EMBL/GenBank/DDBJ databases">
        <authorList>
            <person name="Meier V. D."/>
            <person name="Meier V D."/>
        </authorList>
    </citation>
    <scope>NUCLEOTIDE SEQUENCE</scope>
    <source>
        <strain evidence="7">HLG_WM_MAG_07</strain>
    </source>
</reference>
<proteinExistence type="inferred from homology"/>
<evidence type="ECO:0000256" key="6">
    <source>
        <dbReference type="PIRSR" id="PIRSR003085-1"/>
    </source>
</evidence>
<dbReference type="CDD" id="cd02440">
    <property type="entry name" value="AdoMet_MTases"/>
    <property type="match status" value="1"/>
</dbReference>
<keyword evidence="5" id="KW-0443">Lipid metabolism</keyword>
<dbReference type="InterPro" id="IPR003333">
    <property type="entry name" value="CMAS"/>
</dbReference>
<dbReference type="PIRSF" id="PIRSF003085">
    <property type="entry name" value="CMAS"/>
    <property type="match status" value="1"/>
</dbReference>
<keyword evidence="4" id="KW-0949">S-adenosyl-L-methionine</keyword>
<dbReference type="InterPro" id="IPR029063">
    <property type="entry name" value="SAM-dependent_MTases_sf"/>
</dbReference>
<feature type="active site" evidence="6">
    <location>
        <position position="383"/>
    </location>
</feature>
<dbReference type="GO" id="GO:0008610">
    <property type="term" value="P:lipid biosynthetic process"/>
    <property type="evidence" value="ECO:0007669"/>
    <property type="project" value="InterPro"/>
</dbReference>
<evidence type="ECO:0000256" key="2">
    <source>
        <dbReference type="ARBA" id="ARBA00022603"/>
    </source>
</evidence>
<organism evidence="7">
    <name type="scientific">uncultured Thiotrichaceae bacterium</name>
    <dbReference type="NCBI Taxonomy" id="298394"/>
    <lineage>
        <taxon>Bacteria</taxon>
        <taxon>Pseudomonadati</taxon>
        <taxon>Pseudomonadota</taxon>
        <taxon>Gammaproteobacteria</taxon>
        <taxon>Thiotrichales</taxon>
        <taxon>Thiotrichaceae</taxon>
        <taxon>environmental samples</taxon>
    </lineage>
</organism>
<evidence type="ECO:0000256" key="5">
    <source>
        <dbReference type="ARBA" id="ARBA00023098"/>
    </source>
</evidence>
<evidence type="ECO:0000313" key="7">
    <source>
        <dbReference type="EMBL" id="CAA6827946.1"/>
    </source>
</evidence>
<dbReference type="GO" id="GO:0032259">
    <property type="term" value="P:methylation"/>
    <property type="evidence" value="ECO:0007669"/>
    <property type="project" value="UniProtKB-KW"/>
</dbReference>
<gene>
    <name evidence="7" type="ORF">HELGO_WM8758</name>
</gene>
<sequence length="402" mass="47094">MCSEQTFSRPMPSSLDDLPRINRWLVSALARVHHGKLMIYLDGKHFECGHDDSMQAMIRIHRPVAMAKRGLLRGDLGFAESYIAGDWSTDDLSALLHLLLRNRENIGKHMYGQKLLRMGTAMLHKLRKNTLNGSRKNIEYHYDLGNDFYETWLDKSMTYSSALFDGTEDLEEAQTYKYQRILRELNAKPNQEILEIGCGWGGFAEEAVKAGHRVHGITLSKEQLEYAQERLACYPERAEFELRDYRHLDQQYDHIVSIEMFEAVGDQYWDAYFEILEKSLKPGGKAVLQIITIDDQHFESYRNRPDFIQRYIFPGGLLPSPEKLQQQIDKTCLQCTNTFSFGKDYAKTLVEWDRKFVLQQAKLLQLGYDDKFFRMWRYYLAYCEAGFNEQRIDVVQWTLEKP</sequence>
<dbReference type="Pfam" id="PF02353">
    <property type="entry name" value="CMAS"/>
    <property type="match status" value="1"/>
</dbReference>
<name>A0A6S6U4M5_9GAMM</name>
<keyword evidence="3" id="KW-0808">Transferase</keyword>
<dbReference type="PANTHER" id="PTHR43667">
    <property type="entry name" value="CYCLOPROPANE-FATTY-ACYL-PHOSPHOLIPID SYNTHASE"/>
    <property type="match status" value="1"/>
</dbReference>
<dbReference type="GO" id="GO:0008168">
    <property type="term" value="F:methyltransferase activity"/>
    <property type="evidence" value="ECO:0007669"/>
    <property type="project" value="UniProtKB-KW"/>
</dbReference>
<dbReference type="EMBL" id="CACVAY010000145">
    <property type="protein sequence ID" value="CAA6827946.1"/>
    <property type="molecule type" value="Genomic_DNA"/>
</dbReference>